<dbReference type="Gene3D" id="2.40.20.10">
    <property type="entry name" value="Plasminogen Kringle 4"/>
    <property type="match status" value="4"/>
</dbReference>
<feature type="binding site" evidence="21">
    <location>
        <position position="164"/>
    </location>
    <ligand>
        <name>L-lysine</name>
        <dbReference type="ChEBI" id="CHEBI:32551"/>
    </ligand>
</feature>
<feature type="disulfide bond" evidence="22">
    <location>
        <begin position="212"/>
        <end position="251"/>
    </location>
</feature>
<evidence type="ECO:0000256" key="22">
    <source>
        <dbReference type="PROSITE-ProRule" id="PRU00121"/>
    </source>
</evidence>
<dbReference type="Gene3D" id="2.40.10.10">
    <property type="entry name" value="Trypsin-like serine proteases"/>
    <property type="match status" value="1"/>
</dbReference>
<keyword evidence="17 22" id="KW-1015">Disulfide bond</keyword>
<dbReference type="SMART" id="SM00020">
    <property type="entry name" value="Tryp_SPc"/>
    <property type="match status" value="1"/>
</dbReference>
<feature type="disulfide bond" evidence="22">
    <location>
        <begin position="418"/>
        <end position="441"/>
    </location>
</feature>
<keyword evidence="18" id="KW-0280">Fibrinolysis</keyword>
<dbReference type="InterPro" id="IPR001254">
    <property type="entry name" value="Trypsin_dom"/>
</dbReference>
<feature type="domain" description="Kringle" evidence="23">
    <location>
        <begin position="368"/>
        <end position="446"/>
    </location>
</feature>
<feature type="binding site" evidence="21">
    <location>
        <position position="424"/>
    </location>
    <ligand>
        <name>L-lysine</name>
        <dbReference type="ChEBI" id="CHEBI:32551"/>
    </ligand>
</feature>
<proteinExistence type="predicted"/>
<keyword evidence="10" id="KW-0732">Signal</keyword>
<comment type="catalytic activity">
    <reaction evidence="1">
        <text>Preferential cleavage: Lys-|-Xaa &gt; Arg-|-Xaa, higher selectivity than trypsin. Converts fibrin into soluble products.</text>
        <dbReference type="EC" id="3.4.21.7"/>
    </reaction>
</comment>
<dbReference type="PROSITE" id="PS50070">
    <property type="entry name" value="KRINGLE_2"/>
    <property type="match status" value="5"/>
</dbReference>
<dbReference type="InterPro" id="IPR023317">
    <property type="entry name" value="Pept_S1A_plasmin"/>
</dbReference>
<evidence type="ECO:0000256" key="7">
    <source>
        <dbReference type="ARBA" id="ARBA00022572"/>
    </source>
</evidence>
<dbReference type="AlphaFoldDB" id="A0A4W3H402"/>
<dbReference type="PROSITE" id="PS50948">
    <property type="entry name" value="PAN"/>
    <property type="match status" value="1"/>
</dbReference>
<dbReference type="PANTHER" id="PTHR24261">
    <property type="entry name" value="PLASMINOGEN-RELATED"/>
    <property type="match status" value="1"/>
</dbReference>
<evidence type="ECO:0000256" key="2">
    <source>
        <dbReference type="ARBA" id="ARBA00004613"/>
    </source>
</evidence>
<dbReference type="PROSITE" id="PS00135">
    <property type="entry name" value="TRYPSIN_SER"/>
    <property type="match status" value="1"/>
</dbReference>
<evidence type="ECO:0000256" key="9">
    <source>
        <dbReference type="ARBA" id="ARBA00022696"/>
    </source>
</evidence>
<dbReference type="InterPro" id="IPR050759">
    <property type="entry name" value="Serine_protease_kringle"/>
</dbReference>
<keyword evidence="15" id="KW-0865">Zymogen</keyword>
<dbReference type="STRING" id="7868.ENSCMIP00000010070"/>
<feature type="domain" description="Peptidase S1" evidence="24">
    <location>
        <begin position="601"/>
        <end position="829"/>
    </location>
</feature>
<dbReference type="SUPFAM" id="SSF57440">
    <property type="entry name" value="Kringle-like"/>
    <property type="match status" value="5"/>
</dbReference>
<dbReference type="GO" id="GO:0048771">
    <property type="term" value="P:tissue remodeling"/>
    <property type="evidence" value="ECO:0007669"/>
    <property type="project" value="UniProtKB-KW"/>
</dbReference>
<evidence type="ECO:0000256" key="16">
    <source>
        <dbReference type="ARBA" id="ARBA00023148"/>
    </source>
</evidence>
<keyword evidence="5" id="KW-0964">Secreted</keyword>
<dbReference type="InterPro" id="IPR003609">
    <property type="entry name" value="Pan_app"/>
</dbReference>
<dbReference type="GeneTree" id="ENSGT00940000155208"/>
<evidence type="ECO:0000256" key="11">
    <source>
        <dbReference type="ARBA" id="ARBA00022737"/>
    </source>
</evidence>
<evidence type="ECO:0000256" key="21">
    <source>
        <dbReference type="PIRSR" id="PIRSR001150-2"/>
    </source>
</evidence>
<reference evidence="27" key="1">
    <citation type="journal article" date="2006" name="Science">
        <title>Ancient noncoding elements conserved in the human genome.</title>
        <authorList>
            <person name="Venkatesh B."/>
            <person name="Kirkness E.F."/>
            <person name="Loh Y.H."/>
            <person name="Halpern A.L."/>
            <person name="Lee A.P."/>
            <person name="Johnson J."/>
            <person name="Dandona N."/>
            <person name="Viswanathan L.D."/>
            <person name="Tay A."/>
            <person name="Venter J.C."/>
            <person name="Strausberg R.L."/>
            <person name="Brenner S."/>
        </authorList>
    </citation>
    <scope>NUCLEOTIDE SEQUENCE [LARGE SCALE GENOMIC DNA]</scope>
</reference>
<keyword evidence="9" id="KW-0356">Hemostasis</keyword>
<dbReference type="CDD" id="cd00190">
    <property type="entry name" value="Tryp_SPc"/>
    <property type="match status" value="1"/>
</dbReference>
<reference evidence="26" key="5">
    <citation type="submission" date="2025-09" db="UniProtKB">
        <authorList>
            <consortium name="Ensembl"/>
        </authorList>
    </citation>
    <scope>IDENTIFICATION</scope>
</reference>
<feature type="disulfide bond" evidence="22">
    <location>
        <begin position="240"/>
        <end position="263"/>
    </location>
</feature>
<evidence type="ECO:0000259" key="24">
    <source>
        <dbReference type="PROSITE" id="PS50240"/>
    </source>
</evidence>
<dbReference type="InterPro" id="IPR033116">
    <property type="entry name" value="TRYPSIN_SER"/>
</dbReference>
<dbReference type="Pfam" id="PF00089">
    <property type="entry name" value="Trypsin"/>
    <property type="match status" value="1"/>
</dbReference>
<dbReference type="GO" id="GO:0042730">
    <property type="term" value="P:fibrinolysis"/>
    <property type="evidence" value="ECO:0007669"/>
    <property type="project" value="UniProtKB-KW"/>
</dbReference>
<evidence type="ECO:0000256" key="8">
    <source>
        <dbReference type="ARBA" id="ARBA00022670"/>
    </source>
</evidence>
<dbReference type="EC" id="3.4.21.7" evidence="3"/>
<evidence type="ECO:0000256" key="10">
    <source>
        <dbReference type="ARBA" id="ARBA00022729"/>
    </source>
</evidence>
<evidence type="ECO:0000256" key="6">
    <source>
        <dbReference type="ARBA" id="ARBA00022553"/>
    </source>
</evidence>
<evidence type="ECO:0000256" key="20">
    <source>
        <dbReference type="PIRSR" id="PIRSR001150-1"/>
    </source>
</evidence>
<feature type="domain" description="Kringle" evidence="23">
    <location>
        <begin position="190"/>
        <end position="268"/>
    </location>
</feature>
<feature type="binding site" evidence="21">
    <location>
        <position position="142"/>
    </location>
    <ligand>
        <name>L-lysine</name>
        <dbReference type="ChEBI" id="CHEBI:32551"/>
    </ligand>
</feature>
<dbReference type="SMART" id="SM00473">
    <property type="entry name" value="PAN_AP"/>
    <property type="match status" value="1"/>
</dbReference>
<feature type="active site" description="Charge relay system" evidence="20">
    <location>
        <position position="780"/>
    </location>
</feature>
<dbReference type="InParanoid" id="A0A4W3H402"/>
<sequence>MLTGIKPSVRCIDLQRGAIVVQIRIKMLPYYDKTEGAWIYSTIKSTYVQLSVEECAAKCSRETTFICRAFLFTQKENECLITADNSKTTQLLRRTNTVLYEKKDFLLECRRGSGFTYRGTKSQTVSGITCQKWSSSTPHVPRYKPNNFPYAGLEANFCRNPDNDTGGPWCYTQDPKKRWEYCRLPECEDTCMYCSGENYRGQVSQTEDGVKCQAWNSQVPHRHGYNPSFFADKYLQENYCRNPDGEPRPWCFTTALDRRWAFCNIKRCSGEPPSIEIETKCYTERGQLYRGNISTTRSGKTCQHWDSKDPHVHSRTHRNYPCRGLESNYCRNPDSEKEPWCYTTDASTRWEYCQVPKCGNQTRDSPPECYNGTGVDYRGTVSMTISGKRCQAWESMKPHRHLKTPKNFPNSGLEDNLCRNPDRDRAPWCFTTDPSTRWEFCNIKKCLSVVILPSRPPPSNRPSVAPEKGNLYKSNQELSMENIVTCPYMSVLLPMTLLYSFILIECIIGNGVTYRGSRSITSSGRTCQEWSSMTPHIHVTFTPEVNPNKGLEGNHCRNPDNDANGPWCYTTDREKKYDYCDDIPQCGKSPSIEPKNCYGRIVGGCVSNPYSWPWQVSVRTGYGFHFCGGTLIAPKWVLTARHCLKRSTRPSAYRIYLGIYKEDSDERSKQIRDVDKLVMGPDNSDIALVRLSRPAILNDKVSVVCLPEKDYIVPSGTGCFVTGWGETQGTGGDKYLKETGFPVFDNKICNRPEFLNGVVTSKELCAGDIDGGHDTCQGDSGGPLVCPDSSKRYVLQGVTSWGYGCARRMKPGIYVRVSSFIDWIESTIS</sequence>
<dbReference type="Pfam" id="PF00051">
    <property type="entry name" value="Kringle"/>
    <property type="match status" value="5"/>
</dbReference>
<dbReference type="OMA" id="TKNGVAC"/>
<dbReference type="Gene3D" id="3.50.4.10">
    <property type="entry name" value="Hepatocyte Growth Factor"/>
    <property type="match status" value="1"/>
</dbReference>
<keyword evidence="6" id="KW-0597">Phosphoprotein</keyword>
<dbReference type="Pfam" id="PF00024">
    <property type="entry name" value="PAN_1"/>
    <property type="match status" value="1"/>
</dbReference>
<feature type="disulfide bond" evidence="22">
    <location>
        <begin position="191"/>
        <end position="268"/>
    </location>
</feature>
<dbReference type="InterPro" id="IPR001314">
    <property type="entry name" value="Peptidase_S1A"/>
</dbReference>
<keyword evidence="27" id="KW-1185">Reference proteome</keyword>
<dbReference type="GO" id="GO:0005615">
    <property type="term" value="C:extracellular space"/>
    <property type="evidence" value="ECO:0007669"/>
    <property type="project" value="TreeGrafter"/>
</dbReference>
<dbReference type="SMART" id="SM00130">
    <property type="entry name" value="KR"/>
    <property type="match status" value="5"/>
</dbReference>
<comment type="subcellular location">
    <subcellularLocation>
        <location evidence="2">Secreted</location>
    </subcellularLocation>
</comment>
<evidence type="ECO:0000256" key="12">
    <source>
        <dbReference type="ARBA" id="ARBA00022801"/>
    </source>
</evidence>
<keyword evidence="7 22" id="KW-0420">Kringle</keyword>
<feature type="domain" description="Apple" evidence="25">
    <location>
        <begin position="11"/>
        <end position="104"/>
    </location>
</feature>
<comment type="caution">
    <text evidence="22">Lacks conserved residue(s) required for the propagation of feature annotation.</text>
</comment>
<keyword evidence="12" id="KW-0378">Hydrolase</keyword>
<reference evidence="27" key="3">
    <citation type="journal article" date="2014" name="Nature">
        <title>Elephant shark genome provides unique insights into gnathostome evolution.</title>
        <authorList>
            <consortium name="International Elephant Shark Genome Sequencing Consortium"/>
            <person name="Venkatesh B."/>
            <person name="Lee A.P."/>
            <person name="Ravi V."/>
            <person name="Maurya A.K."/>
            <person name="Lian M.M."/>
            <person name="Swann J.B."/>
            <person name="Ohta Y."/>
            <person name="Flajnik M.F."/>
            <person name="Sutoh Y."/>
            <person name="Kasahara M."/>
            <person name="Hoon S."/>
            <person name="Gangu V."/>
            <person name="Roy S.W."/>
            <person name="Irimia M."/>
            <person name="Korzh V."/>
            <person name="Kondrychyn I."/>
            <person name="Lim Z.W."/>
            <person name="Tay B.H."/>
            <person name="Tohari S."/>
            <person name="Kong K.W."/>
            <person name="Ho S."/>
            <person name="Lorente-Galdos B."/>
            <person name="Quilez J."/>
            <person name="Marques-Bonet T."/>
            <person name="Raney B.J."/>
            <person name="Ingham P.W."/>
            <person name="Tay A."/>
            <person name="Hillier L.W."/>
            <person name="Minx P."/>
            <person name="Boehm T."/>
            <person name="Wilson R.K."/>
            <person name="Brenner S."/>
            <person name="Warren W.C."/>
        </authorList>
    </citation>
    <scope>NUCLEOTIDE SEQUENCE [LARGE SCALE GENOMIC DNA]</scope>
</reference>
<evidence type="ECO:0000256" key="13">
    <source>
        <dbReference type="ARBA" id="ARBA00022825"/>
    </source>
</evidence>
<accession>A0A4W3H402</accession>
<evidence type="ECO:0000256" key="1">
    <source>
        <dbReference type="ARBA" id="ARBA00000717"/>
    </source>
</evidence>
<dbReference type="CDD" id="cd01099">
    <property type="entry name" value="PAN_AP_HGF"/>
    <property type="match status" value="1"/>
</dbReference>
<keyword evidence="8" id="KW-0645">Protease</keyword>
<evidence type="ECO:0000259" key="23">
    <source>
        <dbReference type="PROSITE" id="PS50070"/>
    </source>
</evidence>
<name>A0A4W3H402_CALMI</name>
<protein>
    <recommendedName>
        <fullName evidence="4">Plasminogen</fullName>
        <ecNumber evidence="3">3.4.21.7</ecNumber>
    </recommendedName>
</protein>
<dbReference type="PRINTS" id="PR00722">
    <property type="entry name" value="CHYMOTRYPSIN"/>
</dbReference>
<evidence type="ECO:0000256" key="18">
    <source>
        <dbReference type="ARBA" id="ARBA00023281"/>
    </source>
</evidence>
<feature type="binding site" evidence="21">
    <location>
        <position position="178"/>
    </location>
    <ligand>
        <name>L-lysine</name>
        <dbReference type="ChEBI" id="CHEBI:32551"/>
    </ligand>
</feature>
<dbReference type="GO" id="GO:0004252">
    <property type="term" value="F:serine-type endopeptidase activity"/>
    <property type="evidence" value="ECO:0007669"/>
    <property type="project" value="UniProtKB-EC"/>
</dbReference>
<keyword evidence="11" id="KW-0677">Repeat</keyword>
<feature type="disulfide bond" evidence="22">
    <location>
        <begin position="330"/>
        <end position="353"/>
    </location>
</feature>
<dbReference type="PROSITE" id="PS50240">
    <property type="entry name" value="TRYPSIN_DOM"/>
    <property type="match status" value="1"/>
</dbReference>
<evidence type="ECO:0000256" key="17">
    <source>
        <dbReference type="ARBA" id="ARBA00023157"/>
    </source>
</evidence>
<dbReference type="InterPro" id="IPR013806">
    <property type="entry name" value="Kringle-like"/>
</dbReference>
<feature type="active site" description="Charge relay system" evidence="20">
    <location>
        <position position="685"/>
    </location>
</feature>
<feature type="domain" description="Kringle" evidence="23">
    <location>
        <begin position="505"/>
        <end position="586"/>
    </location>
</feature>
<dbReference type="FunCoup" id="A0A4W3H402">
    <property type="interactions" value="177"/>
</dbReference>
<comment type="function">
    <text evidence="19">Plasmin dissolves the fibrin of blood clots and acts as a proteolytic factor in a variety of other processes including embryonic development, tissue remodeling, tumor invasion, and inflammation. In ovulation, weakens the walls of the Graafian follicle. It activates the urokinase-type plasminogen activator, collagenases and several complement zymogens, such as C1, C4 and C5. Cleavage of fibronectin and laminin leads to cell detachment and apoptosis. Also cleaves fibrin, thrombospondin and von Willebrand factor. Its role in tissue remodeling and tumor invasion may be modulated by CSPG4. Binds to cells.</text>
</comment>
<dbReference type="PANTHER" id="PTHR24261:SF13">
    <property type="entry name" value="PLASMINOGEN"/>
    <property type="match status" value="1"/>
</dbReference>
<keyword evidence="14" id="KW-0094">Blood coagulation</keyword>
<evidence type="ECO:0000256" key="3">
    <source>
        <dbReference type="ARBA" id="ARBA00012184"/>
    </source>
</evidence>
<dbReference type="GO" id="GO:0006508">
    <property type="term" value="P:proteolysis"/>
    <property type="evidence" value="ECO:0007669"/>
    <property type="project" value="UniProtKB-KW"/>
</dbReference>
<evidence type="ECO:0000313" key="26">
    <source>
        <dbReference type="Ensembl" id="ENSCMIP00000010070.1"/>
    </source>
</evidence>
<feature type="domain" description="Kringle" evidence="23">
    <location>
        <begin position="108"/>
        <end position="187"/>
    </location>
</feature>
<dbReference type="PRINTS" id="PR00018">
    <property type="entry name" value="KRINGLE"/>
</dbReference>
<feature type="disulfide bond" evidence="22">
    <location>
        <begin position="369"/>
        <end position="446"/>
    </location>
</feature>
<organism evidence="26 27">
    <name type="scientific">Callorhinchus milii</name>
    <name type="common">Ghost shark</name>
    <dbReference type="NCBI Taxonomy" id="7868"/>
    <lineage>
        <taxon>Eukaryota</taxon>
        <taxon>Metazoa</taxon>
        <taxon>Chordata</taxon>
        <taxon>Craniata</taxon>
        <taxon>Vertebrata</taxon>
        <taxon>Chondrichthyes</taxon>
        <taxon>Holocephali</taxon>
        <taxon>Chimaeriformes</taxon>
        <taxon>Callorhinchidae</taxon>
        <taxon>Callorhinchus</taxon>
    </lineage>
</organism>
<dbReference type="Ensembl" id="ENSCMIT00000010338.1">
    <property type="protein sequence ID" value="ENSCMIP00000010070.1"/>
    <property type="gene ID" value="ENSCMIG00000005172.1"/>
</dbReference>
<evidence type="ECO:0000256" key="14">
    <source>
        <dbReference type="ARBA" id="ARBA00023084"/>
    </source>
</evidence>
<dbReference type="SUPFAM" id="SSF50494">
    <property type="entry name" value="Trypsin-like serine proteases"/>
    <property type="match status" value="1"/>
</dbReference>
<dbReference type="SUPFAM" id="SSF57414">
    <property type="entry name" value="Hairpin loop containing domain-like"/>
    <property type="match status" value="1"/>
</dbReference>
<evidence type="ECO:0000256" key="15">
    <source>
        <dbReference type="ARBA" id="ARBA00023145"/>
    </source>
</evidence>
<evidence type="ECO:0000256" key="4">
    <source>
        <dbReference type="ARBA" id="ARBA00020043"/>
    </source>
</evidence>
<dbReference type="InterPro" id="IPR043504">
    <property type="entry name" value="Peptidase_S1_PA_chymotrypsin"/>
</dbReference>
<keyword evidence="13" id="KW-0720">Serine protease</keyword>
<dbReference type="InterPro" id="IPR018056">
    <property type="entry name" value="Kringle_CS"/>
</dbReference>
<dbReference type="GO" id="GO:0005102">
    <property type="term" value="F:signaling receptor binding"/>
    <property type="evidence" value="ECO:0007669"/>
    <property type="project" value="TreeGrafter"/>
</dbReference>
<reference evidence="27" key="2">
    <citation type="journal article" date="2007" name="PLoS Biol.">
        <title>Survey sequencing and comparative analysis of the elephant shark (Callorhinchus milii) genome.</title>
        <authorList>
            <person name="Venkatesh B."/>
            <person name="Kirkness E.F."/>
            <person name="Loh Y.H."/>
            <person name="Halpern A.L."/>
            <person name="Lee A.P."/>
            <person name="Johnson J."/>
            <person name="Dandona N."/>
            <person name="Viswanathan L.D."/>
            <person name="Tay A."/>
            <person name="Venter J.C."/>
            <person name="Strausberg R.L."/>
            <person name="Brenner S."/>
        </authorList>
    </citation>
    <scope>NUCLEOTIDE SEQUENCE [LARGE SCALE GENOMIC DNA]</scope>
</reference>
<evidence type="ECO:0000256" key="5">
    <source>
        <dbReference type="ARBA" id="ARBA00022525"/>
    </source>
</evidence>
<feature type="disulfide bond" evidence="22">
    <location>
        <begin position="390"/>
        <end position="429"/>
    </location>
</feature>
<keyword evidence="16" id="KW-0797">Tissue remodeling</keyword>
<dbReference type="PROSITE" id="PS00021">
    <property type="entry name" value="KRINGLE_1"/>
    <property type="match status" value="3"/>
</dbReference>
<dbReference type="GO" id="GO:0007596">
    <property type="term" value="P:blood coagulation"/>
    <property type="evidence" value="ECO:0007669"/>
    <property type="project" value="UniProtKB-KW"/>
</dbReference>
<feature type="disulfide bond" evidence="22">
    <location>
        <begin position="281"/>
        <end position="358"/>
    </location>
</feature>
<reference evidence="26" key="4">
    <citation type="submission" date="2025-08" db="UniProtKB">
        <authorList>
            <consortium name="Ensembl"/>
        </authorList>
    </citation>
    <scope>IDENTIFICATION</scope>
</reference>
<evidence type="ECO:0000259" key="25">
    <source>
        <dbReference type="PROSITE" id="PS50948"/>
    </source>
</evidence>
<dbReference type="Proteomes" id="UP000314986">
    <property type="component" value="Unassembled WGS sequence"/>
</dbReference>
<dbReference type="InterPro" id="IPR009003">
    <property type="entry name" value="Peptidase_S1_PA"/>
</dbReference>
<dbReference type="InterPro" id="IPR038178">
    <property type="entry name" value="Kringle_sf"/>
</dbReference>
<dbReference type="CDD" id="cd00108">
    <property type="entry name" value="KR"/>
    <property type="match status" value="5"/>
</dbReference>
<feature type="active site" description="Charge relay system" evidence="20">
    <location>
        <position position="642"/>
    </location>
</feature>
<feature type="domain" description="Kringle" evidence="23">
    <location>
        <begin position="280"/>
        <end position="358"/>
    </location>
</feature>
<feature type="disulfide bond" evidence="22">
    <location>
        <begin position="302"/>
        <end position="341"/>
    </location>
</feature>
<feature type="binding site" evidence="21">
    <location>
        <position position="437"/>
    </location>
    <ligand>
        <name>L-lysine</name>
        <dbReference type="ChEBI" id="CHEBI:32551"/>
    </ligand>
</feature>
<dbReference type="InterPro" id="IPR000001">
    <property type="entry name" value="Kringle"/>
</dbReference>
<evidence type="ECO:0000313" key="27">
    <source>
        <dbReference type="Proteomes" id="UP000314986"/>
    </source>
</evidence>
<evidence type="ECO:0000256" key="19">
    <source>
        <dbReference type="ARBA" id="ARBA00093290"/>
    </source>
</evidence>
<dbReference type="PIRSF" id="PIRSF001150">
    <property type="entry name" value="Plasmin"/>
    <property type="match status" value="1"/>
</dbReference>